<reference evidence="2" key="1">
    <citation type="journal article" date="2019" name="Int. J. Syst. Evol. Microbiol.">
        <title>The Global Catalogue of Microorganisms (GCM) 10K type strain sequencing project: providing services to taxonomists for standard genome sequencing and annotation.</title>
        <authorList>
            <consortium name="The Broad Institute Genomics Platform"/>
            <consortium name="The Broad Institute Genome Sequencing Center for Infectious Disease"/>
            <person name="Wu L."/>
            <person name="Ma J."/>
        </authorList>
    </citation>
    <scope>NUCLEOTIDE SEQUENCE [LARGE SCALE GENOMIC DNA]</scope>
    <source>
        <strain evidence="2">JCM 17695</strain>
    </source>
</reference>
<dbReference type="Proteomes" id="UP001596512">
    <property type="component" value="Unassembled WGS sequence"/>
</dbReference>
<protein>
    <submittedName>
        <fullName evidence="1">Uncharacterized protein</fullName>
    </submittedName>
</protein>
<comment type="caution">
    <text evidence="1">The sequence shown here is derived from an EMBL/GenBank/DDBJ whole genome shotgun (WGS) entry which is preliminary data.</text>
</comment>
<dbReference type="EMBL" id="JBHTEY010000004">
    <property type="protein sequence ID" value="MFC7618548.1"/>
    <property type="molecule type" value="Genomic_DNA"/>
</dbReference>
<keyword evidence="2" id="KW-1185">Reference proteome</keyword>
<evidence type="ECO:0000313" key="1">
    <source>
        <dbReference type="EMBL" id="MFC7618548.1"/>
    </source>
</evidence>
<gene>
    <name evidence="1" type="ORF">ACFQV2_39640</name>
</gene>
<name>A0ABW2TZ80_9PSEU</name>
<organism evidence="1 2">
    <name type="scientific">Actinokineospora soli</name>
    <dbReference type="NCBI Taxonomy" id="1048753"/>
    <lineage>
        <taxon>Bacteria</taxon>
        <taxon>Bacillati</taxon>
        <taxon>Actinomycetota</taxon>
        <taxon>Actinomycetes</taxon>
        <taxon>Pseudonocardiales</taxon>
        <taxon>Pseudonocardiaceae</taxon>
        <taxon>Actinokineospora</taxon>
    </lineage>
</organism>
<evidence type="ECO:0000313" key="2">
    <source>
        <dbReference type="Proteomes" id="UP001596512"/>
    </source>
</evidence>
<accession>A0ABW2TZ80</accession>
<sequence length="207" mass="22373">MGLTEWAQPGERVQAQVRAKLRDVGSRIAGTVRAPHPVPDDAPATVEIKQDHPLPAEWTAAGGWTGFDWVEDDAIGWWAEAADPRQDAARAADFLAAGCGQAGLFLTDRRIAVVLPEKLLAEVRAAARAKKGLLGRAVDGLLESTSWDLADKVVSIWEADARRLRGWGVALVGRGFPFARVARFDFADGSVLFGRTHGNDVLLTKSR</sequence>
<proteinExistence type="predicted"/>